<dbReference type="InterPro" id="IPR045474">
    <property type="entry name" value="GEVED"/>
</dbReference>
<dbReference type="SUPFAM" id="SSF49265">
    <property type="entry name" value="Fibronectin type III"/>
    <property type="match status" value="1"/>
</dbReference>
<dbReference type="Pfam" id="PF20009">
    <property type="entry name" value="GEVED"/>
    <property type="match status" value="2"/>
</dbReference>
<protein>
    <submittedName>
        <fullName evidence="4">Fibronectin type III domain-containing protein</fullName>
    </submittedName>
</protein>
<proteinExistence type="predicted"/>
<dbReference type="Pfam" id="PF21722">
    <property type="entry name" value="Gly_rich_2"/>
    <property type="match status" value="1"/>
</dbReference>
<dbReference type="InterPro" id="IPR003961">
    <property type="entry name" value="FN3_dom"/>
</dbReference>
<accession>A0ABX0I4W9</accession>
<dbReference type="InterPro" id="IPR049304">
    <property type="entry name" value="Gly_rich_dom"/>
</dbReference>
<dbReference type="Pfam" id="PF00041">
    <property type="entry name" value="fn3"/>
    <property type="match status" value="1"/>
</dbReference>
<feature type="transmembrane region" description="Helical" evidence="2">
    <location>
        <begin position="27"/>
        <end position="45"/>
    </location>
</feature>
<evidence type="ECO:0000313" key="4">
    <source>
        <dbReference type="EMBL" id="NHM00839.1"/>
    </source>
</evidence>
<name>A0ABX0I4W9_9FLAO</name>
<feature type="compositionally biased region" description="Gly residues" evidence="1">
    <location>
        <begin position="216"/>
        <end position="236"/>
    </location>
</feature>
<dbReference type="InterPro" id="IPR044023">
    <property type="entry name" value="Ig_7"/>
</dbReference>
<reference evidence="4 5" key="1">
    <citation type="submission" date="2020-02" db="EMBL/GenBank/DDBJ databases">
        <authorList>
            <person name="Chen W.-M."/>
        </authorList>
    </citation>
    <scope>NUCLEOTIDE SEQUENCE [LARGE SCALE GENOMIC DNA]</scope>
    <source>
        <strain evidence="4 5">KDG-16</strain>
    </source>
</reference>
<keyword evidence="5" id="KW-1185">Reference proteome</keyword>
<dbReference type="Gene3D" id="2.60.40.10">
    <property type="entry name" value="Immunoglobulins"/>
    <property type="match status" value="2"/>
</dbReference>
<feature type="region of interest" description="Disordered" evidence="1">
    <location>
        <begin position="215"/>
        <end position="236"/>
    </location>
</feature>
<keyword evidence="2" id="KW-0812">Transmembrane</keyword>
<feature type="domain" description="Fibronectin type-III" evidence="3">
    <location>
        <begin position="495"/>
        <end position="592"/>
    </location>
</feature>
<dbReference type="PROSITE" id="PS50853">
    <property type="entry name" value="FN3"/>
    <property type="match status" value="1"/>
</dbReference>
<dbReference type="InterPro" id="IPR036116">
    <property type="entry name" value="FN3_sf"/>
</dbReference>
<gene>
    <name evidence="4" type="ORF">G4D72_01790</name>
</gene>
<dbReference type="InterPro" id="IPR013783">
    <property type="entry name" value="Ig-like_fold"/>
</dbReference>
<sequence>MKKKYTFQVPCNFFLKTLDWNIFKPQINILFFLIFVLLGTIKSYGQSPFIDNTPNGTETFVVPAGVTSITASVWGAGGGGGGSSLNGEGGSGGGGGGATTLTIAVTPGDVFTYTVGAGGPGGLANATLAGNGGNSTFINIGLGINLLGNGGTGGARNRGAAGTGGTATGGIINSSGQNGTIGDASGQVGGNSGVVIGIFGGGGAAVTNATGSNGTVPGGGGGGAERTGGGSRNGGNGANGEVHITFTCPLISANAGADQNLGTCITTTTLTGSAIPAGMTGTWSIVTGPGTIASPNSATTAISNLVPGTSTTFRWTISNGSCGSVFDNIVVNTLSGPACSPYCLNTYTTAVHPITNVTFSNIINNTSNVVNGTPDHEIFFMPVGQTERGEIYQLSMSGNTNGATEHSVIAFFDWNKDGDFIDAGESFGMGLIDNVTFNTSIYVQVPLTASLGQTRMRIAMHNNNMAYPTACQVGARTGQSEDYIININPETCTSPTAGFSFTAVTGTTATISWTAATPAPANGYDLYISPINTAPNPLPPLETIPTVNDLASPYNATGLTPGVRYYVWIRGNCGSGDYGVWNSMGNFITTLTNDTCAGAIVVPVNAGTNCDVAVEGTLENSVTPNATICGSNNNVDVWYRFTATAVTHRITVVPQPFIDYVASTITDANLRFQVLSGTCGTPVSVACVNNNANSTESQSIGGLVIGTSYFIRVHSSGANRTKFTVCVTTGNATHSSNSAAPASYTIHPTAGFSNRFIQDYNTTGTLTNTVNMNTGRSITGYKNYTGLTAAVGVAGGGINVDLGLRESRQLIKAWVDWNSDGLFDDATETVYNSSGILSIATSFGFVIPGPTAVGNYRFRVRSTNFNRTYTPAIVTNLLPYGFTVDGETEDYTISVIQDCVHQIATVTDNSRCAAGTVTLNVTTNGVPPATHVRWYDAEVGGTLLATTNVVANASSWTTPIISATTEYWVTAFNTVGGCESLYRKKIIATINPVANMFITPSTPEVCGENNIISITAAGDYVVDYLIDENFNTNLGALTSVIIGGAGDALTRWQRQVSPYVPAGGVWKPAIISRSAGDGFAMATSDYNLDVNTALESIILDSSPYSDLTLTFRHYYSYYGVPYDVGYVEVSTDGGTTYIPLQTIVADDGQASNFVSETINMNAYINQTNLKVRFRYNAKFCDGWAVDDVRLYGTKPLSTSFTWGGAPIDVFIDPACTIPYVAQLVPTVYVRPTPLQLASTSWSFTATATLNNGCAVSIPITIENKTKLWKGTVNTDWNDANNWEPAGVPDANTCVIIYDGPNDSRIIGSFYNAFAKYVIVRPNGDLLVNSNNTLTITDNLNVEVGGTATFQNGSSLLQTSNMPNIGNIIYRRTTNIRRLDYVYWSSPVAGFSNSAVSPGTPLGFQLKWLPTTGGINNFGNWTNANETMVLGKGYAIRGDNSLPNSTFTNYTASFVGVPNNGNITIPISRGTWNGGPYSTGVSSTLGLNEDDNWNLVGNPFPSAIDAIDFLTLNTNIEGFVNIWTHGTLPSNAISDPFYANYVFNYTATDYITYNSLGASSGPGTFNGYINAGQGFFVSMRHGSAATTENLIFNNSLRSNGYNNNQFYKTTGNSKSPQTKSIEKHRIWFDLIPPTGSSVRALLGYSENATNDVDRLFDAFSNEKLSLNIFSITNNEKMLIQGRKLPFDPKDEVNIGVTIPQDGLYKIALSAVDGLFLEANQNIYLEDKLIKVIYNLKEAPYSFIGNKGTISDRFVIRFEKDNETLNTNELPNLIQVYDNKVLTVASGKMKIKKIEIFDLLGKQLFYKDNIDDKNIEINSLIRTNSLIVVKIVLENNTEEIRKVLY</sequence>
<dbReference type="SMART" id="SM00060">
    <property type="entry name" value="FN3"/>
    <property type="match status" value="1"/>
</dbReference>
<dbReference type="CDD" id="cd00063">
    <property type="entry name" value="FN3"/>
    <property type="match status" value="1"/>
</dbReference>
<organism evidence="4 5">
    <name type="scientific">Flavobacterium difficile</name>
    <dbReference type="NCBI Taxonomy" id="2709659"/>
    <lineage>
        <taxon>Bacteria</taxon>
        <taxon>Pseudomonadati</taxon>
        <taxon>Bacteroidota</taxon>
        <taxon>Flavobacteriia</taxon>
        <taxon>Flavobacteriales</taxon>
        <taxon>Flavobacteriaceae</taxon>
        <taxon>Flavobacterium</taxon>
    </lineage>
</organism>
<dbReference type="EMBL" id="JAAJBT010000001">
    <property type="protein sequence ID" value="NHM00839.1"/>
    <property type="molecule type" value="Genomic_DNA"/>
</dbReference>
<evidence type="ECO:0000259" key="3">
    <source>
        <dbReference type="PROSITE" id="PS50853"/>
    </source>
</evidence>
<dbReference type="Proteomes" id="UP000800984">
    <property type="component" value="Unassembled WGS sequence"/>
</dbReference>
<evidence type="ECO:0000256" key="1">
    <source>
        <dbReference type="SAM" id="MobiDB-lite"/>
    </source>
</evidence>
<dbReference type="Pfam" id="PF19081">
    <property type="entry name" value="Ig_7"/>
    <property type="match status" value="1"/>
</dbReference>
<evidence type="ECO:0000313" key="5">
    <source>
        <dbReference type="Proteomes" id="UP000800984"/>
    </source>
</evidence>
<dbReference type="Gene3D" id="2.60.120.260">
    <property type="entry name" value="Galactose-binding domain-like"/>
    <property type="match status" value="1"/>
</dbReference>
<dbReference type="RefSeq" id="WP_166075873.1">
    <property type="nucleotide sequence ID" value="NZ_JAAJBT010000001.1"/>
</dbReference>
<evidence type="ECO:0000256" key="2">
    <source>
        <dbReference type="SAM" id="Phobius"/>
    </source>
</evidence>
<keyword evidence="2" id="KW-0472">Membrane</keyword>
<comment type="caution">
    <text evidence="4">The sequence shown here is derived from an EMBL/GenBank/DDBJ whole genome shotgun (WGS) entry which is preliminary data.</text>
</comment>
<keyword evidence="2" id="KW-1133">Transmembrane helix</keyword>